<dbReference type="EMBL" id="CP000393">
    <property type="protein sequence ID" value="ABG52764.1"/>
    <property type="molecule type" value="Genomic_DNA"/>
</dbReference>
<organism evidence="1">
    <name type="scientific">Trichodesmium erythraeum (strain IMS101)</name>
    <dbReference type="NCBI Taxonomy" id="203124"/>
    <lineage>
        <taxon>Bacteria</taxon>
        <taxon>Bacillati</taxon>
        <taxon>Cyanobacteriota</taxon>
        <taxon>Cyanophyceae</taxon>
        <taxon>Oscillatoriophycideae</taxon>
        <taxon>Oscillatoriales</taxon>
        <taxon>Microcoleaceae</taxon>
        <taxon>Trichodesmium</taxon>
    </lineage>
</organism>
<dbReference type="HOGENOM" id="CLU_180530_0_0_3"/>
<dbReference type="InterPro" id="IPR012337">
    <property type="entry name" value="RNaseH-like_sf"/>
</dbReference>
<dbReference type="eggNOG" id="COG3385">
    <property type="taxonomic scope" value="Bacteria"/>
</dbReference>
<evidence type="ECO:0008006" key="2">
    <source>
        <dbReference type="Google" id="ProtNLM"/>
    </source>
</evidence>
<dbReference type="KEGG" id="ter:Tery_3705"/>
<reference evidence="1" key="1">
    <citation type="submission" date="2006-06" db="EMBL/GenBank/DDBJ databases">
        <title>Complete sequence of Trichodesmium erythraeum IMS101.</title>
        <authorList>
            <consortium name="US DOE Joint Genome Institute"/>
            <person name="Copeland A."/>
            <person name="Lucas S."/>
            <person name="Lapidus A."/>
            <person name="Barry K."/>
            <person name="Detter J.C."/>
            <person name="Glavina del Rio T."/>
            <person name="Hammon N."/>
            <person name="Israni S."/>
            <person name="Dalin E."/>
            <person name="Tice H."/>
            <person name="Pitluck S."/>
            <person name="Kiss H."/>
            <person name="Munk A.C."/>
            <person name="Brettin T."/>
            <person name="Bruce D."/>
            <person name="Han C."/>
            <person name="Tapia R."/>
            <person name="Gilna P."/>
            <person name="Schmutz J."/>
            <person name="Larimer F."/>
            <person name="Land M."/>
            <person name="Hauser L."/>
            <person name="Kyrpides N."/>
            <person name="Kim E."/>
            <person name="Richardson P."/>
        </authorList>
    </citation>
    <scope>NUCLEOTIDE SEQUENCE [LARGE SCALE GENOMIC DNA]</scope>
    <source>
        <strain evidence="1">IMS101</strain>
    </source>
</reference>
<sequence length="105" mass="12301">MRLVDMVENQKIPVKTVLMDSWYATQRLMALIDNLGKIYYCPLKSNGLVDDSGGVKKYQKLEELKWNEWELTSGKIIKIKGFPRDKKVKLFWGSVSTNFSRIYCY</sequence>
<gene>
    <name evidence="1" type="ordered locus">Tery_3705</name>
</gene>
<dbReference type="AlphaFoldDB" id="Q10YB0"/>
<accession>Q10YB0</accession>
<name>Q10YB0_TRIEI</name>
<protein>
    <recommendedName>
        <fullName evidence="2">Transposase IS701-like DDE domain-containing protein</fullName>
    </recommendedName>
</protein>
<evidence type="ECO:0000313" key="1">
    <source>
        <dbReference type="EMBL" id="ABG52764.1"/>
    </source>
</evidence>
<dbReference type="STRING" id="203124.Tery_3705"/>
<proteinExistence type="predicted"/>
<dbReference type="SUPFAM" id="SSF53098">
    <property type="entry name" value="Ribonuclease H-like"/>
    <property type="match status" value="1"/>
</dbReference>